<comment type="catalytic activity">
    <reaction evidence="3">
        <text>RX + glutathione = an S-substituted glutathione + a halide anion + H(+)</text>
        <dbReference type="Rhea" id="RHEA:16437"/>
        <dbReference type="ChEBI" id="CHEBI:15378"/>
        <dbReference type="ChEBI" id="CHEBI:16042"/>
        <dbReference type="ChEBI" id="CHEBI:17792"/>
        <dbReference type="ChEBI" id="CHEBI:57925"/>
        <dbReference type="ChEBI" id="CHEBI:90779"/>
        <dbReference type="EC" id="2.5.1.18"/>
    </reaction>
</comment>
<dbReference type="InterPro" id="IPR036249">
    <property type="entry name" value="Thioredoxin-like_sf"/>
</dbReference>
<dbReference type="InterPro" id="IPR036282">
    <property type="entry name" value="Glutathione-S-Trfase_C_sf"/>
</dbReference>
<dbReference type="InterPro" id="IPR050983">
    <property type="entry name" value="GST_Omega/HSP26"/>
</dbReference>
<evidence type="ECO:0000256" key="3">
    <source>
        <dbReference type="ARBA" id="ARBA00047960"/>
    </source>
</evidence>
<dbReference type="InterPro" id="IPR004045">
    <property type="entry name" value="Glutathione_S-Trfase_N"/>
</dbReference>
<evidence type="ECO:0000313" key="6">
    <source>
        <dbReference type="EMBL" id="GEP59745.1"/>
    </source>
</evidence>
<dbReference type="SFLD" id="SFLDS00019">
    <property type="entry name" value="Glutathione_Transferase_(cytos"/>
    <property type="match status" value="1"/>
</dbReference>
<dbReference type="Gene3D" id="3.40.30.10">
    <property type="entry name" value="Glutaredoxin"/>
    <property type="match status" value="1"/>
</dbReference>
<dbReference type="SUPFAM" id="SSF47616">
    <property type="entry name" value="GST C-terminal domain-like"/>
    <property type="match status" value="1"/>
</dbReference>
<feature type="domain" description="GST N-terminal" evidence="4">
    <location>
        <begin position="3"/>
        <end position="81"/>
    </location>
</feature>
<keyword evidence="2 6" id="KW-0808">Transferase</keyword>
<dbReference type="SFLD" id="SFLDG00358">
    <property type="entry name" value="Main_(cytGST)"/>
    <property type="match status" value="1"/>
</dbReference>
<protein>
    <recommendedName>
        <fullName evidence="1">glutathione transferase</fullName>
        <ecNumber evidence="1">2.5.1.18</ecNumber>
    </recommendedName>
</protein>
<dbReference type="InterPro" id="IPR010987">
    <property type="entry name" value="Glutathione-S-Trfase_C-like"/>
</dbReference>
<dbReference type="CDD" id="cd00570">
    <property type="entry name" value="GST_N_family"/>
    <property type="match status" value="1"/>
</dbReference>
<evidence type="ECO:0000259" key="4">
    <source>
        <dbReference type="PROSITE" id="PS50404"/>
    </source>
</evidence>
<accession>A0A512NLC7</accession>
<dbReference type="CDD" id="cd00299">
    <property type="entry name" value="GST_C_family"/>
    <property type="match status" value="1"/>
</dbReference>
<dbReference type="Proteomes" id="UP000321058">
    <property type="component" value="Unassembled WGS sequence"/>
</dbReference>
<dbReference type="InterPro" id="IPR045073">
    <property type="entry name" value="Omega/Tau-like"/>
</dbReference>
<dbReference type="RefSeq" id="WP_147155132.1">
    <property type="nucleotide sequence ID" value="NZ_BKAJ01000139.1"/>
</dbReference>
<gene>
    <name evidence="6" type="ORF">RSO01_69110</name>
</gene>
<dbReference type="InterPro" id="IPR040079">
    <property type="entry name" value="Glutathione_S-Trfase"/>
</dbReference>
<dbReference type="GO" id="GO:0004364">
    <property type="term" value="F:glutathione transferase activity"/>
    <property type="evidence" value="ECO:0007669"/>
    <property type="project" value="UniProtKB-EC"/>
</dbReference>
<comment type="caution">
    <text evidence="6">The sequence shown here is derived from an EMBL/GenBank/DDBJ whole genome shotgun (WGS) entry which is preliminary data.</text>
</comment>
<proteinExistence type="predicted"/>
<organism evidence="6 7">
    <name type="scientific">Reyranella soli</name>
    <dbReference type="NCBI Taxonomy" id="1230389"/>
    <lineage>
        <taxon>Bacteria</taxon>
        <taxon>Pseudomonadati</taxon>
        <taxon>Pseudomonadota</taxon>
        <taxon>Alphaproteobacteria</taxon>
        <taxon>Hyphomicrobiales</taxon>
        <taxon>Reyranellaceae</taxon>
        <taxon>Reyranella</taxon>
    </lineage>
</organism>
<dbReference type="PANTHER" id="PTHR43968:SF6">
    <property type="entry name" value="GLUTATHIONE S-TRANSFERASE OMEGA"/>
    <property type="match status" value="1"/>
</dbReference>
<dbReference type="GO" id="GO:0005737">
    <property type="term" value="C:cytoplasm"/>
    <property type="evidence" value="ECO:0007669"/>
    <property type="project" value="TreeGrafter"/>
</dbReference>
<feature type="domain" description="GST C-terminal" evidence="5">
    <location>
        <begin position="85"/>
        <end position="207"/>
    </location>
</feature>
<dbReference type="Gene3D" id="1.20.1050.10">
    <property type="match status" value="1"/>
</dbReference>
<keyword evidence="7" id="KW-1185">Reference proteome</keyword>
<dbReference type="EMBL" id="BKAJ01000139">
    <property type="protein sequence ID" value="GEP59745.1"/>
    <property type="molecule type" value="Genomic_DNA"/>
</dbReference>
<dbReference type="AlphaFoldDB" id="A0A512NLC7"/>
<dbReference type="PANTHER" id="PTHR43968">
    <property type="match status" value="1"/>
</dbReference>
<evidence type="ECO:0000256" key="1">
    <source>
        <dbReference type="ARBA" id="ARBA00012452"/>
    </source>
</evidence>
<dbReference type="Pfam" id="PF13409">
    <property type="entry name" value="GST_N_2"/>
    <property type="match status" value="1"/>
</dbReference>
<dbReference type="Pfam" id="PF13410">
    <property type="entry name" value="GST_C_2"/>
    <property type="match status" value="1"/>
</dbReference>
<reference evidence="6 7" key="1">
    <citation type="submission" date="2019-07" db="EMBL/GenBank/DDBJ databases">
        <title>Whole genome shotgun sequence of Reyranella soli NBRC 108950.</title>
        <authorList>
            <person name="Hosoyama A."/>
            <person name="Uohara A."/>
            <person name="Ohji S."/>
            <person name="Ichikawa N."/>
        </authorList>
    </citation>
    <scope>NUCLEOTIDE SEQUENCE [LARGE SCALE GENOMIC DNA]</scope>
    <source>
        <strain evidence="6 7">NBRC 108950</strain>
    </source>
</reference>
<dbReference type="SUPFAM" id="SSF52833">
    <property type="entry name" value="Thioredoxin-like"/>
    <property type="match status" value="1"/>
</dbReference>
<dbReference type="PROSITE" id="PS50404">
    <property type="entry name" value="GST_NTER"/>
    <property type="match status" value="1"/>
</dbReference>
<evidence type="ECO:0000313" key="7">
    <source>
        <dbReference type="Proteomes" id="UP000321058"/>
    </source>
</evidence>
<evidence type="ECO:0000259" key="5">
    <source>
        <dbReference type="PROSITE" id="PS50405"/>
    </source>
</evidence>
<sequence>MSPSLTLVSHHLCPYVQRAAISLAEKAVPFERVYVDLAAKPAWFLDLSPLGKTPVLKVDDRAIFESAVILEYLEETRPHPLHPADPLRRAEHRAWIEFGSAVLNDIAGLYSAKDETAFTTKAETLAAKFARLENHLGKGPWFDGGFSLVDAAFGPVFRYFDVFDRIGAFGILAGKPKVAAWRKALAARPSIRQAVGADYESRLERFLRARNSHLSTLVN</sequence>
<dbReference type="SFLD" id="SFLDG01152">
    <property type="entry name" value="Main.3:_Omega-_and_Tau-like"/>
    <property type="match status" value="1"/>
</dbReference>
<dbReference type="EC" id="2.5.1.18" evidence="1"/>
<dbReference type="OrthoDB" id="9813092at2"/>
<dbReference type="PROSITE" id="PS50405">
    <property type="entry name" value="GST_CTER"/>
    <property type="match status" value="1"/>
</dbReference>
<evidence type="ECO:0000256" key="2">
    <source>
        <dbReference type="ARBA" id="ARBA00022679"/>
    </source>
</evidence>
<name>A0A512NLC7_9HYPH</name>